<evidence type="ECO:0000256" key="2">
    <source>
        <dbReference type="ARBA" id="ARBA00022679"/>
    </source>
</evidence>
<protein>
    <submittedName>
        <fullName evidence="6">Glycosyltransferase</fullName>
    </submittedName>
</protein>
<evidence type="ECO:0000259" key="5">
    <source>
        <dbReference type="Pfam" id="PF13579"/>
    </source>
</evidence>
<dbReference type="Proteomes" id="UP001273589">
    <property type="component" value="Unassembled WGS sequence"/>
</dbReference>
<dbReference type="Pfam" id="PF06722">
    <property type="entry name" value="EryCIII-like_C"/>
    <property type="match status" value="1"/>
</dbReference>
<dbReference type="InterPro" id="IPR028098">
    <property type="entry name" value="Glyco_trans_4-like_N"/>
</dbReference>
<dbReference type="InterPro" id="IPR010610">
    <property type="entry name" value="EryCIII-like_C"/>
</dbReference>
<evidence type="ECO:0000256" key="3">
    <source>
        <dbReference type="SAM" id="MobiDB-lite"/>
    </source>
</evidence>
<keyword evidence="2" id="KW-0808">Transferase</keyword>
<feature type="region of interest" description="Disordered" evidence="3">
    <location>
        <begin position="219"/>
        <end position="269"/>
    </location>
</feature>
<dbReference type="GO" id="GO:0008194">
    <property type="term" value="F:UDP-glycosyltransferase activity"/>
    <property type="evidence" value="ECO:0007669"/>
    <property type="project" value="InterPro"/>
</dbReference>
<dbReference type="PANTHER" id="PTHR48050:SF13">
    <property type="entry name" value="STEROL 3-BETA-GLUCOSYLTRANSFERASE UGT80A2"/>
    <property type="match status" value="1"/>
</dbReference>
<comment type="caution">
    <text evidence="6">The sequence shown here is derived from an EMBL/GenBank/DDBJ whole genome shotgun (WGS) entry which is preliminary data.</text>
</comment>
<evidence type="ECO:0000256" key="1">
    <source>
        <dbReference type="ARBA" id="ARBA00022676"/>
    </source>
</evidence>
<dbReference type="EMBL" id="JARAWN010000118">
    <property type="protein sequence ID" value="MDX3131990.1"/>
    <property type="molecule type" value="Genomic_DNA"/>
</dbReference>
<feature type="domain" description="Erythromycin biosynthesis protein CIII-like C-terminal" evidence="4">
    <location>
        <begin position="351"/>
        <end position="427"/>
    </location>
</feature>
<dbReference type="Pfam" id="PF13579">
    <property type="entry name" value="Glyco_trans_4_4"/>
    <property type="match status" value="1"/>
</dbReference>
<proteinExistence type="predicted"/>
<dbReference type="PANTHER" id="PTHR48050">
    <property type="entry name" value="STEROL 3-BETA-GLUCOSYLTRANSFERASE"/>
    <property type="match status" value="1"/>
</dbReference>
<accession>A0AAJ2PQT9</accession>
<dbReference type="RefSeq" id="WP_319693079.1">
    <property type="nucleotide sequence ID" value="NZ_JARAWN010000118.1"/>
</dbReference>
<dbReference type="InterPro" id="IPR050426">
    <property type="entry name" value="Glycosyltransferase_28"/>
</dbReference>
<evidence type="ECO:0000259" key="4">
    <source>
        <dbReference type="Pfam" id="PF06722"/>
    </source>
</evidence>
<dbReference type="GO" id="GO:0017000">
    <property type="term" value="P:antibiotic biosynthetic process"/>
    <property type="evidence" value="ECO:0007669"/>
    <property type="project" value="UniProtKB-ARBA"/>
</dbReference>
<dbReference type="InterPro" id="IPR002213">
    <property type="entry name" value="UDP_glucos_trans"/>
</dbReference>
<organism evidence="6 7">
    <name type="scientific">Streptomyces europaeiscabiei</name>
    <dbReference type="NCBI Taxonomy" id="146819"/>
    <lineage>
        <taxon>Bacteria</taxon>
        <taxon>Bacillati</taxon>
        <taxon>Actinomycetota</taxon>
        <taxon>Actinomycetes</taxon>
        <taxon>Kitasatosporales</taxon>
        <taxon>Streptomycetaceae</taxon>
        <taxon>Streptomyces</taxon>
    </lineage>
</organism>
<dbReference type="AlphaFoldDB" id="A0AAJ2PQT9"/>
<name>A0AAJ2PQT9_9ACTN</name>
<evidence type="ECO:0000313" key="7">
    <source>
        <dbReference type="Proteomes" id="UP001273589"/>
    </source>
</evidence>
<gene>
    <name evidence="6" type="ORF">PV367_19840</name>
</gene>
<feature type="domain" description="Glycosyltransferase subfamily 4-like N-terminal" evidence="5">
    <location>
        <begin position="18"/>
        <end position="127"/>
    </location>
</feature>
<keyword evidence="1" id="KW-0328">Glycosyltransferase</keyword>
<dbReference type="FunFam" id="3.40.50.2000:FF:000009">
    <property type="entry name" value="Sterol 3-beta-glucosyltransferase UGT80A2"/>
    <property type="match status" value="1"/>
</dbReference>
<reference evidence="6" key="1">
    <citation type="journal article" date="2023" name="Microb. Genom.">
        <title>Mesoterricola silvestris gen. nov., sp. nov., Mesoterricola sediminis sp. nov., Geothrix oryzae sp. nov., Geothrix edaphica sp. nov., Geothrix rubra sp. nov., and Geothrix limicola sp. nov., six novel members of Acidobacteriota isolated from soils.</title>
        <authorList>
            <person name="Weisberg A.J."/>
            <person name="Pearce E."/>
            <person name="Kramer C.G."/>
            <person name="Chang J.H."/>
            <person name="Clarke C.R."/>
        </authorList>
    </citation>
    <scope>NUCLEOTIDE SEQUENCE</scope>
    <source>
        <strain evidence="6">ND06-05F</strain>
    </source>
</reference>
<dbReference type="CDD" id="cd03784">
    <property type="entry name" value="GT1_Gtf-like"/>
    <property type="match status" value="1"/>
</dbReference>
<dbReference type="Gene3D" id="3.40.50.2000">
    <property type="entry name" value="Glycogen Phosphorylase B"/>
    <property type="match status" value="2"/>
</dbReference>
<sequence>MRVLLANYDSRGGLEPLLGLAVRLRGLGAEVRVCAPPDEEFARRLAGVGVPLVPFGPSVRALMTAATPPTAGGVPRRAAELLAQFDTVAEAAEGCDVLVATGLLPAAACVRSVADKLDIPYVYASFQSVSLPSPHHPPMQRPGKPLPPDVTDNRALWDLDAQSANDLFREVINAHRTSIGLPLVEDVRDHVFTDRPWLATDPVLDPWDGRDAWQVSSDLVSDPMSEPVSELVPDLRSEPSGSASDPRQGPSDLTADPRQGPSAPGVVQTGTWIVPDERPLPPELTAFLDAGAPPVYVGFGSIAMGGSEDVARASIEAIRAQGRRAIVSRGWAELALVDDRDDCFVVGETNHHVLFRRVAAVIHHGGSGTTTTATWAGAPQVVVPQGADQPYFASRVAALGIGAAHDGPTPTFESLSAALEVALAPETRVRAAAVARTVHTDGATVAAKLLLDTIVRS</sequence>
<dbReference type="SUPFAM" id="SSF53756">
    <property type="entry name" value="UDP-Glycosyltransferase/glycogen phosphorylase"/>
    <property type="match status" value="1"/>
</dbReference>
<evidence type="ECO:0000313" key="6">
    <source>
        <dbReference type="EMBL" id="MDX3131990.1"/>
    </source>
</evidence>
<dbReference type="GO" id="GO:0016758">
    <property type="term" value="F:hexosyltransferase activity"/>
    <property type="evidence" value="ECO:0007669"/>
    <property type="project" value="UniProtKB-ARBA"/>
</dbReference>